<organism evidence="9 10">
    <name type="scientific">Pachysolen tannophilus NRRL Y-2460</name>
    <dbReference type="NCBI Taxonomy" id="669874"/>
    <lineage>
        <taxon>Eukaryota</taxon>
        <taxon>Fungi</taxon>
        <taxon>Dikarya</taxon>
        <taxon>Ascomycota</taxon>
        <taxon>Saccharomycotina</taxon>
        <taxon>Pichiomycetes</taxon>
        <taxon>Pachysolenaceae</taxon>
        <taxon>Pachysolen</taxon>
    </lineage>
</organism>
<keyword evidence="2 6" id="KW-0853">WD repeat</keyword>
<dbReference type="PANTHER" id="PTHR19853">
    <property type="entry name" value="WD REPEAT CONTAINING PROTEIN 3 WDR3"/>
    <property type="match status" value="1"/>
</dbReference>
<keyword evidence="3" id="KW-0677">Repeat</keyword>
<dbReference type="CDD" id="cd00200">
    <property type="entry name" value="WD40"/>
    <property type="match status" value="1"/>
</dbReference>
<feature type="repeat" description="WD" evidence="6">
    <location>
        <begin position="643"/>
        <end position="683"/>
    </location>
</feature>
<dbReference type="OrthoDB" id="407922at2759"/>
<name>A0A1E4TNJ1_PACTA</name>
<dbReference type="GO" id="GO:0000472">
    <property type="term" value="P:endonucleolytic cleavage to generate mature 5'-end of SSU-rRNA from (SSU-rRNA, 5.8S rRNA, LSU-rRNA)"/>
    <property type="evidence" value="ECO:0007669"/>
    <property type="project" value="EnsemblFungi"/>
</dbReference>
<feature type="repeat" description="WD" evidence="6">
    <location>
        <begin position="316"/>
        <end position="357"/>
    </location>
</feature>
<protein>
    <recommendedName>
        <fullName evidence="8">DCUN1 domain-containing protein</fullName>
    </recommendedName>
</protein>
<evidence type="ECO:0000256" key="7">
    <source>
        <dbReference type="SAM" id="Coils"/>
    </source>
</evidence>
<proteinExistence type="inferred from homology"/>
<dbReference type="Gene3D" id="1.10.8.10">
    <property type="entry name" value="DNA helicase RuvA subunit, C-terminal domain"/>
    <property type="match status" value="1"/>
</dbReference>
<dbReference type="InterPro" id="IPR015943">
    <property type="entry name" value="WD40/YVTN_repeat-like_dom_sf"/>
</dbReference>
<dbReference type="GO" id="GO:0032040">
    <property type="term" value="C:small-subunit processome"/>
    <property type="evidence" value="ECO:0007669"/>
    <property type="project" value="EnsemblFungi"/>
</dbReference>
<dbReference type="GO" id="GO:0000447">
    <property type="term" value="P:endonucleolytic cleavage in ITS1 to separate SSU-rRNA from 5.8S rRNA and LSU-rRNA from tricistronic rRNA transcript (SSU-rRNA, 5.8S rRNA, LSU-rRNA)"/>
    <property type="evidence" value="ECO:0007669"/>
    <property type="project" value="EnsemblFungi"/>
</dbReference>
<evidence type="ECO:0000259" key="8">
    <source>
        <dbReference type="PROSITE" id="PS51229"/>
    </source>
</evidence>
<feature type="repeat" description="WD" evidence="6">
    <location>
        <begin position="725"/>
        <end position="766"/>
    </location>
</feature>
<evidence type="ECO:0000313" key="10">
    <source>
        <dbReference type="Proteomes" id="UP000094236"/>
    </source>
</evidence>
<dbReference type="SMART" id="SM00320">
    <property type="entry name" value="WD40"/>
    <property type="match status" value="11"/>
</dbReference>
<dbReference type="PROSITE" id="PS00678">
    <property type="entry name" value="WD_REPEATS_1"/>
    <property type="match status" value="4"/>
</dbReference>
<dbReference type="STRING" id="669874.A0A1E4TNJ1"/>
<dbReference type="Pfam" id="PF25173">
    <property type="entry name" value="Beta-prop_WDR3_1st"/>
    <property type="match status" value="1"/>
</dbReference>
<dbReference type="InterPro" id="IPR001680">
    <property type="entry name" value="WD40_rpt"/>
</dbReference>
<accession>A0A1E4TNJ1</accession>
<feature type="domain" description="DCUN1" evidence="8">
    <location>
        <begin position="50"/>
        <end position="241"/>
    </location>
</feature>
<evidence type="ECO:0000256" key="4">
    <source>
        <dbReference type="ARBA" id="ARBA00023242"/>
    </source>
</evidence>
<dbReference type="Gene3D" id="2.130.10.10">
    <property type="entry name" value="YVTN repeat-like/Quinoprotein amine dehydrogenase"/>
    <property type="match status" value="4"/>
</dbReference>
<dbReference type="InterPro" id="IPR019775">
    <property type="entry name" value="WD40_repeat_CS"/>
</dbReference>
<feature type="repeat" description="WD" evidence="6">
    <location>
        <begin position="358"/>
        <end position="391"/>
    </location>
</feature>
<comment type="similarity">
    <text evidence="5">Belongs to the WD repeat WDR3/UTP12 family.</text>
</comment>
<dbReference type="InterPro" id="IPR007148">
    <property type="entry name" value="SSU_processome_Utp12"/>
</dbReference>
<dbReference type="FunFam" id="2.130.10.10:FF:001139">
    <property type="entry name" value="DIP2p Nucleolar protein"/>
    <property type="match status" value="1"/>
</dbReference>
<feature type="coiled-coil region" evidence="7">
    <location>
        <begin position="1104"/>
        <end position="1131"/>
    </location>
</feature>
<evidence type="ECO:0000256" key="6">
    <source>
        <dbReference type="PROSITE-ProRule" id="PRU00221"/>
    </source>
</evidence>
<dbReference type="InterPro" id="IPR005176">
    <property type="entry name" value="PONY_dom"/>
</dbReference>
<dbReference type="Pfam" id="PF25172">
    <property type="entry name" value="Beta-prop_WDR3_2nd"/>
    <property type="match status" value="1"/>
</dbReference>
<dbReference type="GO" id="GO:0034511">
    <property type="term" value="F:U3 snoRNA binding"/>
    <property type="evidence" value="ECO:0007669"/>
    <property type="project" value="EnsemblFungi"/>
</dbReference>
<feature type="repeat" description="WD" evidence="6">
    <location>
        <begin position="908"/>
        <end position="949"/>
    </location>
</feature>
<dbReference type="FunFam" id="2.130.10.10:FF:000178">
    <property type="entry name" value="WD repeat domain 3"/>
    <property type="match status" value="1"/>
</dbReference>
<dbReference type="FunFam" id="2.130.10.10:FF:000157">
    <property type="entry name" value="WD repeat domain 3"/>
    <property type="match status" value="1"/>
</dbReference>
<dbReference type="InterPro" id="IPR051570">
    <property type="entry name" value="TBC1_cilium_biogenesis"/>
</dbReference>
<evidence type="ECO:0000256" key="5">
    <source>
        <dbReference type="ARBA" id="ARBA00038229"/>
    </source>
</evidence>
<dbReference type="CDD" id="cd14273">
    <property type="entry name" value="UBA_TAP-C_like"/>
    <property type="match status" value="1"/>
</dbReference>
<dbReference type="Pfam" id="PF14555">
    <property type="entry name" value="UBA_4"/>
    <property type="match status" value="1"/>
</dbReference>
<evidence type="ECO:0000256" key="3">
    <source>
        <dbReference type="ARBA" id="ARBA00022737"/>
    </source>
</evidence>
<keyword evidence="10" id="KW-1185">Reference proteome</keyword>
<evidence type="ECO:0000256" key="1">
    <source>
        <dbReference type="ARBA" id="ARBA00004604"/>
    </source>
</evidence>
<dbReference type="InterPro" id="IPR020472">
    <property type="entry name" value="WD40_PAC1"/>
</dbReference>
<evidence type="ECO:0000313" key="9">
    <source>
        <dbReference type="EMBL" id="ODV93336.1"/>
    </source>
</evidence>
<dbReference type="InterPro" id="IPR042460">
    <property type="entry name" value="DCN1-like_PONY"/>
</dbReference>
<dbReference type="Gene3D" id="1.10.238.10">
    <property type="entry name" value="EF-hand"/>
    <property type="match status" value="1"/>
</dbReference>
<dbReference type="Proteomes" id="UP000094236">
    <property type="component" value="Unassembled WGS sequence"/>
</dbReference>
<dbReference type="InterPro" id="IPR036322">
    <property type="entry name" value="WD40_repeat_dom_sf"/>
</dbReference>
<feature type="repeat" description="WD" evidence="6">
    <location>
        <begin position="824"/>
        <end position="865"/>
    </location>
</feature>
<dbReference type="PROSITE" id="PS51229">
    <property type="entry name" value="DCUN1"/>
    <property type="match status" value="1"/>
</dbReference>
<dbReference type="EMBL" id="KV454018">
    <property type="protein sequence ID" value="ODV93336.1"/>
    <property type="molecule type" value="Genomic_DNA"/>
</dbReference>
<comment type="subcellular location">
    <subcellularLocation>
        <location evidence="1">Nucleus</location>
        <location evidence="1">Nucleolus</location>
    </subcellularLocation>
</comment>
<reference evidence="10" key="1">
    <citation type="submission" date="2016-05" db="EMBL/GenBank/DDBJ databases">
        <title>Comparative genomics of biotechnologically important yeasts.</title>
        <authorList>
            <consortium name="DOE Joint Genome Institute"/>
            <person name="Riley R."/>
            <person name="Haridas S."/>
            <person name="Wolfe K.H."/>
            <person name="Lopes M.R."/>
            <person name="Hittinger C.T."/>
            <person name="Goker M."/>
            <person name="Salamov A."/>
            <person name="Wisecaver J."/>
            <person name="Long T.M."/>
            <person name="Aerts A.L."/>
            <person name="Barry K."/>
            <person name="Choi C."/>
            <person name="Clum A."/>
            <person name="Coughlan A.Y."/>
            <person name="Deshpande S."/>
            <person name="Douglass A.P."/>
            <person name="Hanson S.J."/>
            <person name="Klenk H.-P."/>
            <person name="Labutti K."/>
            <person name="Lapidus A."/>
            <person name="Lindquist E."/>
            <person name="Lipzen A."/>
            <person name="Meier-Kolthoff J.P."/>
            <person name="Ohm R.A."/>
            <person name="Otillar R.P."/>
            <person name="Pangilinan J."/>
            <person name="Peng Y."/>
            <person name="Rokas A."/>
            <person name="Rosa C.A."/>
            <person name="Scheuner C."/>
            <person name="Sibirny A.A."/>
            <person name="Slot J.C."/>
            <person name="Stielow J.B."/>
            <person name="Sun H."/>
            <person name="Kurtzman C.P."/>
            <person name="Blackwell M."/>
            <person name="Grigoriev I.V."/>
            <person name="Jeffries T.W."/>
        </authorList>
    </citation>
    <scope>NUCLEOTIDE SEQUENCE [LARGE SCALE GENOMIC DNA]</scope>
    <source>
        <strain evidence="10">NRRL Y-2460</strain>
    </source>
</reference>
<dbReference type="PROSITE" id="PS50082">
    <property type="entry name" value="WD_REPEATS_2"/>
    <property type="match status" value="8"/>
</dbReference>
<gene>
    <name evidence="9" type="ORF">PACTADRAFT_5123</name>
</gene>
<keyword evidence="7" id="KW-0175">Coiled coil</keyword>
<sequence length="1181" mass="135199">MVTIKSKFIEITDADPKIATKILSSNDWDLNVSVDYYYSIHKGKTLEDNKYFEDLEEIFNQYKENDEQIGIDGTFKYIQDLGFEPENAVVLALAEFLESPTTGVFLKKKFINNWSNANINSIPKMRKKLLEFQDLMFNDPKFLRKIYDFAFTYSLEENQRSLPPDVAVEYWRLLLTKTFGQEKIETFIKFIENEHNFAISRDQWQMLYLFMQYWEEHPNLETYDESAAWPSLMDQFVEYCKDSHLSYQRYEQERSFGVLSSNSNILCLGSALGSKAKGCRAITAGLEEILIWDIKAGELLDKLRDGIAPGAANSITSAPPSEITYLQYHDLTNILAVGYRDGVIKIWDLASNSVLINFTGHKSSITILKFDRTGTRLCSGSKDSTIMLWDLVGEVGLFKLKSHKDQITGLQFLSEDDMASDDELEDWLLSTSKDGLIKLWDLKSQQCVETHVAHSGECWSLGIYEKQFCITSGIENQLKFWKIDLNQDTTKIIEIGIFEKQSKSRCIDISFKKLNDKLLFFYTQNSDKTIEIFRIRTEDEIKKAKLKREKRLKEKGYDDLEIEESFKNSEINMTVTSFTIIRCPAKVKSCQWSLLSNLKNLEILISLNNNSIEYYRVSLPESIKKLSSNSDSIQPLKQYSIELQGHRTDVRSIDLSDDNKLLATSSNGLLKIWNIKLTNCIRTFECGYALTCKFLPGGTLVVIGTRNGEIELYDLASSTLLESVSEAHGGAIWSLDISNDGKSLVTGSADKTVKFWDFKIENELVPGTERLIPKMKLFHSKTLELNDDILSIRISPDSKLLAVSLLDNTVKVFFFDSLKFFLSLYGHKLPVLSIDISFDSKLIITSSADKNIKIWGLDFGDCHKSIFGHQDSIMNVKFIPNSHNFFSAGKDGLIKYWDGDKFECIQKLAAHQSEVWSLAVSSDGEFLVSSSHDHSIRVWAITDDQVFIEEEREKEMDEQYESTLLASLEGEGDEQPIAKTTGTEEGGEEVIDDEATRIHKQTMESLKAGEKLIEALDIASANEPNSNPILRALNLTADEYLLQTILKIRAAQLEDALLVLPFSYSLNLLKFIQIWTNNENISHNIINLQLFCKVLFFIIRTNFKELASQRNDDLKKQIINLKKQLRSQLQENVDSLGFNLVGLKFLRNQWNLNHNTEFVDEYDQRDFEAKKAKKRLYETVV</sequence>
<dbReference type="Gene3D" id="1.10.238.200">
    <property type="entry name" value="Cullin, PONY binding domain"/>
    <property type="match status" value="1"/>
</dbReference>
<feature type="repeat" description="WD" evidence="6">
    <location>
        <begin position="400"/>
        <end position="450"/>
    </location>
</feature>
<dbReference type="AlphaFoldDB" id="A0A1E4TNJ1"/>
<evidence type="ECO:0000256" key="2">
    <source>
        <dbReference type="ARBA" id="ARBA00022574"/>
    </source>
</evidence>
<dbReference type="GO" id="GO:0034388">
    <property type="term" value="C:Pwp2p-containing subcomplex of 90S preribosome"/>
    <property type="evidence" value="ECO:0007669"/>
    <property type="project" value="EnsemblFungi"/>
</dbReference>
<dbReference type="PROSITE" id="PS50294">
    <property type="entry name" value="WD_REPEATS_REGION"/>
    <property type="match status" value="6"/>
</dbReference>
<dbReference type="Pfam" id="PF03556">
    <property type="entry name" value="Cullin_binding"/>
    <property type="match status" value="1"/>
</dbReference>
<dbReference type="Pfam" id="PF04003">
    <property type="entry name" value="Utp12"/>
    <property type="match status" value="1"/>
</dbReference>
<dbReference type="PRINTS" id="PR00320">
    <property type="entry name" value="GPROTEINBRPT"/>
</dbReference>
<keyword evidence="4" id="KW-0539">Nucleus</keyword>
<dbReference type="SUPFAM" id="SSF50978">
    <property type="entry name" value="WD40 repeat-like"/>
    <property type="match status" value="2"/>
</dbReference>
<dbReference type="GO" id="GO:0000480">
    <property type="term" value="P:endonucleolytic cleavage in 5'-ETS of tricistronic rRNA transcript (SSU-rRNA, 5.8S rRNA, LSU-rRNA)"/>
    <property type="evidence" value="ECO:0007669"/>
    <property type="project" value="EnsemblFungi"/>
</dbReference>
<dbReference type="PANTHER" id="PTHR19853:SF0">
    <property type="entry name" value="WD REPEAT-CONTAINING PROTEIN 3"/>
    <property type="match status" value="1"/>
</dbReference>
<feature type="repeat" description="WD" evidence="6">
    <location>
        <begin position="866"/>
        <end position="898"/>
    </location>
</feature>